<sequence length="168" mass="19315">MHKTTLSQRTRTEGMALGLFALLVCLGGMVFGCGTASNIPPSQQQTEIQHQIPEGKSLVYFYYTKKYLLGTTAVALDGKSSPIEKNSYVLWEVEPGRHQLTFTFERKWYKKTVEKTITCEPNQRAFFHLYAYTEDDEVQHKILQASANAGQKRIQQFRLMRRFNGEIL</sequence>
<evidence type="ECO:0000313" key="1">
    <source>
        <dbReference type="EMBL" id="GAK61450.1"/>
    </source>
</evidence>
<dbReference type="HOGENOM" id="CLU_1583295_0_0_0"/>
<dbReference type="PROSITE" id="PS51257">
    <property type="entry name" value="PROKAR_LIPOPROTEIN"/>
    <property type="match status" value="1"/>
</dbReference>
<dbReference type="Proteomes" id="UP000030661">
    <property type="component" value="Unassembled WGS sequence"/>
</dbReference>
<organism evidence="1">
    <name type="scientific">Vecturithrix granuli</name>
    <dbReference type="NCBI Taxonomy" id="1499967"/>
    <lineage>
        <taxon>Bacteria</taxon>
        <taxon>Candidatus Moduliflexota</taxon>
        <taxon>Candidatus Vecturitrichia</taxon>
        <taxon>Candidatus Vecturitrichales</taxon>
        <taxon>Candidatus Vecturitrichaceae</taxon>
        <taxon>Candidatus Vecturithrix</taxon>
    </lineage>
</organism>
<evidence type="ECO:0008006" key="3">
    <source>
        <dbReference type="Google" id="ProtNLM"/>
    </source>
</evidence>
<proteinExistence type="predicted"/>
<name>A0A081CA45_VECG1</name>
<dbReference type="AlphaFoldDB" id="A0A081CA45"/>
<reference evidence="1" key="1">
    <citation type="journal article" date="2015" name="PeerJ">
        <title>First genomic representation of candidate bacterial phylum KSB3 points to enhanced environmental sensing as a trigger of wastewater bulking.</title>
        <authorList>
            <person name="Sekiguchi Y."/>
            <person name="Ohashi A."/>
            <person name="Parks D.H."/>
            <person name="Yamauchi T."/>
            <person name="Tyson G.W."/>
            <person name="Hugenholtz P."/>
        </authorList>
    </citation>
    <scope>NUCLEOTIDE SEQUENCE [LARGE SCALE GENOMIC DNA]</scope>
</reference>
<dbReference type="EMBL" id="DF820479">
    <property type="protein sequence ID" value="GAK61450.1"/>
    <property type="molecule type" value="Genomic_DNA"/>
</dbReference>
<gene>
    <name evidence="1" type="ORF">U27_01350</name>
</gene>
<accession>A0A081CA45</accession>
<keyword evidence="2" id="KW-1185">Reference proteome</keyword>
<protein>
    <recommendedName>
        <fullName evidence="3">DUF2846 domain-containing protein</fullName>
    </recommendedName>
</protein>
<evidence type="ECO:0000313" key="2">
    <source>
        <dbReference type="Proteomes" id="UP000030661"/>
    </source>
</evidence>